<keyword evidence="2" id="KW-0812">Transmembrane</keyword>
<evidence type="ECO:0000256" key="2">
    <source>
        <dbReference type="SAM" id="Phobius"/>
    </source>
</evidence>
<keyword evidence="2" id="KW-1133">Transmembrane helix</keyword>
<name>A0ABW3K7U8_9BACT</name>
<evidence type="ECO:0000313" key="4">
    <source>
        <dbReference type="Proteomes" id="UP001597112"/>
    </source>
</evidence>
<feature type="transmembrane region" description="Helical" evidence="2">
    <location>
        <begin position="12"/>
        <end position="30"/>
    </location>
</feature>
<feature type="compositionally biased region" description="Low complexity" evidence="1">
    <location>
        <begin position="44"/>
        <end position="64"/>
    </location>
</feature>
<keyword evidence="2" id="KW-0472">Membrane</keyword>
<evidence type="ECO:0000313" key="3">
    <source>
        <dbReference type="EMBL" id="MFD1002239.1"/>
    </source>
</evidence>
<dbReference type="Proteomes" id="UP001597112">
    <property type="component" value="Unassembled WGS sequence"/>
</dbReference>
<sequence length="118" mass="13314">MAQKEHIQTTTIITGVLTALIIVVSQLFYFEQAHTCKKEIKTEQQQGDQSQSDDGAYITLPSSTLPSSTHVEFNQEAFCLFEILFEEEKTEEHDFNVSLPLNKFFQTLFGAIISPNAP</sequence>
<keyword evidence="4" id="KW-1185">Reference proteome</keyword>
<comment type="caution">
    <text evidence="3">The sequence shown here is derived from an EMBL/GenBank/DDBJ whole genome shotgun (WGS) entry which is preliminary data.</text>
</comment>
<dbReference type="EMBL" id="JBHTKA010000008">
    <property type="protein sequence ID" value="MFD1002239.1"/>
    <property type="molecule type" value="Genomic_DNA"/>
</dbReference>
<reference evidence="4" key="1">
    <citation type="journal article" date="2019" name="Int. J. Syst. Evol. Microbiol.">
        <title>The Global Catalogue of Microorganisms (GCM) 10K type strain sequencing project: providing services to taxonomists for standard genome sequencing and annotation.</title>
        <authorList>
            <consortium name="The Broad Institute Genomics Platform"/>
            <consortium name="The Broad Institute Genome Sequencing Center for Infectious Disease"/>
            <person name="Wu L."/>
            <person name="Ma J."/>
        </authorList>
    </citation>
    <scope>NUCLEOTIDE SEQUENCE [LARGE SCALE GENOMIC DNA]</scope>
    <source>
        <strain evidence="4">CCUG 58938</strain>
    </source>
</reference>
<protein>
    <submittedName>
        <fullName evidence="3">Uncharacterized protein</fullName>
    </submittedName>
</protein>
<evidence type="ECO:0000256" key="1">
    <source>
        <dbReference type="SAM" id="MobiDB-lite"/>
    </source>
</evidence>
<dbReference type="RefSeq" id="WP_377583150.1">
    <property type="nucleotide sequence ID" value="NZ_JBHTKA010000008.1"/>
</dbReference>
<accession>A0ABW3K7U8</accession>
<organism evidence="3 4">
    <name type="scientific">Ohtaekwangia kribbensis</name>
    <dbReference type="NCBI Taxonomy" id="688913"/>
    <lineage>
        <taxon>Bacteria</taxon>
        <taxon>Pseudomonadati</taxon>
        <taxon>Bacteroidota</taxon>
        <taxon>Cytophagia</taxon>
        <taxon>Cytophagales</taxon>
        <taxon>Fulvivirgaceae</taxon>
        <taxon>Ohtaekwangia</taxon>
    </lineage>
</organism>
<gene>
    <name evidence="3" type="ORF">ACFQ21_23140</name>
</gene>
<proteinExistence type="predicted"/>
<feature type="region of interest" description="Disordered" evidence="1">
    <location>
        <begin position="41"/>
        <end position="64"/>
    </location>
</feature>